<evidence type="ECO:0000313" key="3">
    <source>
        <dbReference type="Proteomes" id="UP001529510"/>
    </source>
</evidence>
<proteinExistence type="predicted"/>
<accession>A0ABD0N8U7</accession>
<protein>
    <recommendedName>
        <fullName evidence="1">Terminal uridylyltransferase 4/7 nucleotidyltransferase domain-containing protein</fullName>
    </recommendedName>
</protein>
<feature type="domain" description="Terminal uridylyltransferase 4/7 nucleotidyltransferase" evidence="1">
    <location>
        <begin position="1"/>
        <end position="56"/>
    </location>
</feature>
<keyword evidence="3" id="KW-1185">Reference proteome</keyword>
<dbReference type="InterPro" id="IPR045100">
    <property type="entry name" value="TUT4/7_NTP_transf"/>
</dbReference>
<comment type="caution">
    <text evidence="2">The sequence shown here is derived from an EMBL/GenBank/DDBJ whole genome shotgun (WGS) entry which is preliminary data.</text>
</comment>
<sequence length="56" mass="6125">EENELRALPAPSPAQLKALDSAVLEAAEVHGISEEDFALRQAVVLRMEGIIRKQLT</sequence>
<feature type="non-terminal residue" evidence="2">
    <location>
        <position position="1"/>
    </location>
</feature>
<dbReference type="EMBL" id="JAMKFB020000023">
    <property type="protein sequence ID" value="KAL0157662.1"/>
    <property type="molecule type" value="Genomic_DNA"/>
</dbReference>
<name>A0ABD0N8U7_CIRMR</name>
<organism evidence="2 3">
    <name type="scientific">Cirrhinus mrigala</name>
    <name type="common">Mrigala</name>
    <dbReference type="NCBI Taxonomy" id="683832"/>
    <lineage>
        <taxon>Eukaryota</taxon>
        <taxon>Metazoa</taxon>
        <taxon>Chordata</taxon>
        <taxon>Craniata</taxon>
        <taxon>Vertebrata</taxon>
        <taxon>Euteleostomi</taxon>
        <taxon>Actinopterygii</taxon>
        <taxon>Neopterygii</taxon>
        <taxon>Teleostei</taxon>
        <taxon>Ostariophysi</taxon>
        <taxon>Cypriniformes</taxon>
        <taxon>Cyprinidae</taxon>
        <taxon>Labeoninae</taxon>
        <taxon>Labeonini</taxon>
        <taxon>Cirrhinus</taxon>
    </lineage>
</organism>
<evidence type="ECO:0000259" key="1">
    <source>
        <dbReference type="Pfam" id="PF19088"/>
    </source>
</evidence>
<dbReference type="AlphaFoldDB" id="A0ABD0N8U7"/>
<dbReference type="Pfam" id="PF19088">
    <property type="entry name" value="TUTase"/>
    <property type="match status" value="1"/>
</dbReference>
<reference evidence="2 3" key="1">
    <citation type="submission" date="2024-05" db="EMBL/GenBank/DDBJ databases">
        <title>Genome sequencing and assembly of Indian major carp, Cirrhinus mrigala (Hamilton, 1822).</title>
        <authorList>
            <person name="Mohindra V."/>
            <person name="Chowdhury L.M."/>
            <person name="Lal K."/>
            <person name="Jena J.K."/>
        </authorList>
    </citation>
    <scope>NUCLEOTIDE SEQUENCE [LARGE SCALE GENOMIC DNA]</scope>
    <source>
        <strain evidence="2">CM1030</strain>
        <tissue evidence="2">Blood</tissue>
    </source>
</reference>
<evidence type="ECO:0000313" key="2">
    <source>
        <dbReference type="EMBL" id="KAL0157662.1"/>
    </source>
</evidence>
<gene>
    <name evidence="2" type="ORF">M9458_045738</name>
</gene>
<feature type="non-terminal residue" evidence="2">
    <location>
        <position position="56"/>
    </location>
</feature>
<dbReference type="Proteomes" id="UP001529510">
    <property type="component" value="Unassembled WGS sequence"/>
</dbReference>